<dbReference type="Pfam" id="PF00295">
    <property type="entry name" value="Glyco_hydro_28"/>
    <property type="match status" value="1"/>
</dbReference>
<evidence type="ECO:0000256" key="1">
    <source>
        <dbReference type="ARBA" id="ARBA00008834"/>
    </source>
</evidence>
<keyword evidence="3 4" id="KW-0326">Glycosidase</keyword>
<keyword evidence="8" id="KW-1185">Reference proteome</keyword>
<evidence type="ECO:0000313" key="8">
    <source>
        <dbReference type="Proteomes" id="UP000243438"/>
    </source>
</evidence>
<keyword evidence="2 4" id="KW-0378">Hydrolase</keyword>
<dbReference type="EMBL" id="JFBS01000001">
    <property type="protein sequence ID" value="EXG77822.1"/>
    <property type="molecule type" value="Genomic_DNA"/>
</dbReference>
<dbReference type="InterPro" id="IPR011050">
    <property type="entry name" value="Pectin_lyase_fold/virulence"/>
</dbReference>
<evidence type="ECO:0000313" key="7">
    <source>
        <dbReference type="EMBL" id="EXG77822.1"/>
    </source>
</evidence>
<name>A0ABN0RUB2_9BACT</name>
<dbReference type="InterPro" id="IPR006626">
    <property type="entry name" value="PbH1"/>
</dbReference>
<sequence>MKKLEKLRMTVLLFAVSISISVMAQEKLPFDMPDVQLPAFSQRIVNIKDFGAVGDGVTLNTGAIRDAIDKCAADGGGTVVMPRGLWLTGPITMKSNINLHADKGALIIFSKNHSDYFIGDNARNAVSPINGNELTNIAFTGEGIYDGVGDTWRPAKRDKYTDSQWKEMTATGTLDNNGILWPNGVDPQKDLRPYMVLLNKCKKVLFDGPTFQNSPKFVIVPRTCEDLTIRNCKVLNEWSAQNGDGIDICSCKNVNITNCILNVGDDGICMKSSGKSIQPALQNVVITDCTVYHAHGGFVIGSNTDGGMHNIYVSNCNFMYTDVGLRFKSARDRGGLVDNIFVNGIYMKDIQNEAILFDTYYENKEIGKPEIKTVTDKTPHFCKFKIENVFCNGAKQAIRLAGLPEMPIEDVTFSNITITAKKGYTETYTNNIKQNNVKIIIE</sequence>
<comment type="similarity">
    <text evidence="1 4">Belongs to the glycosyl hydrolase 28 family.</text>
</comment>
<reference evidence="7" key="1">
    <citation type="submission" date="2013-07" db="EMBL/GenBank/DDBJ databases">
        <authorList>
            <consortium name="DOE Joint Genome Institute"/>
            <person name="Anderson I."/>
            <person name="Huntemann M."/>
            <person name="Han J."/>
            <person name="Chen A."/>
            <person name="Kyrpides N."/>
            <person name="Mavromatis K."/>
            <person name="Markowitz V."/>
            <person name="Palaniappan K."/>
            <person name="Ivanova N."/>
            <person name="Schaumberg A."/>
            <person name="Pati A."/>
            <person name="Liolios K."/>
            <person name="Nordberg H.P."/>
            <person name="Cantor M.N."/>
            <person name="Hua S.X."/>
            <person name="Woyke T."/>
        </authorList>
    </citation>
    <scope>NUCLEOTIDE SEQUENCE [LARGE SCALE GENOMIC DNA]</scope>
    <source>
        <strain evidence="7">DSM 17970</strain>
    </source>
</reference>
<accession>A0ABN0RUB2</accession>
<proteinExistence type="inferred from homology"/>
<dbReference type="InterPro" id="IPR012334">
    <property type="entry name" value="Pectin_lyas_fold"/>
</dbReference>
<dbReference type="SMART" id="SM00710">
    <property type="entry name" value="PbH1"/>
    <property type="match status" value="6"/>
</dbReference>
<dbReference type="Proteomes" id="UP000243438">
    <property type="component" value="Unassembled WGS sequence"/>
</dbReference>
<dbReference type="SUPFAM" id="SSF51126">
    <property type="entry name" value="Pectin lyase-like"/>
    <property type="match status" value="1"/>
</dbReference>
<feature type="domain" description="Rhamnogalacturonase A/B/Epimerase-like pectate lyase" evidence="6">
    <location>
        <begin position="44"/>
        <end position="104"/>
    </location>
</feature>
<evidence type="ECO:0000256" key="5">
    <source>
        <dbReference type="SAM" id="SignalP"/>
    </source>
</evidence>
<evidence type="ECO:0000256" key="2">
    <source>
        <dbReference type="ARBA" id="ARBA00022801"/>
    </source>
</evidence>
<dbReference type="InterPro" id="IPR000743">
    <property type="entry name" value="Glyco_hydro_28"/>
</dbReference>
<dbReference type="PANTHER" id="PTHR31339:SF9">
    <property type="entry name" value="PLASMIN AND FIBRONECTIN-BINDING PROTEIN A"/>
    <property type="match status" value="1"/>
</dbReference>
<dbReference type="PANTHER" id="PTHR31339">
    <property type="entry name" value="PECTIN LYASE-RELATED"/>
    <property type="match status" value="1"/>
</dbReference>
<feature type="chain" id="PRO_5046614474" evidence="5">
    <location>
        <begin position="25"/>
        <end position="442"/>
    </location>
</feature>
<dbReference type="InterPro" id="IPR051801">
    <property type="entry name" value="GH28_Enzymes"/>
</dbReference>
<evidence type="ECO:0000256" key="3">
    <source>
        <dbReference type="ARBA" id="ARBA00023295"/>
    </source>
</evidence>
<feature type="signal peptide" evidence="5">
    <location>
        <begin position="1"/>
        <end position="24"/>
    </location>
</feature>
<keyword evidence="5" id="KW-0732">Signal</keyword>
<protein>
    <submittedName>
        <fullName evidence="7">Endopolygalacturonase</fullName>
    </submittedName>
</protein>
<dbReference type="Gene3D" id="2.160.20.10">
    <property type="entry name" value="Single-stranded right-handed beta-helix, Pectin lyase-like"/>
    <property type="match status" value="1"/>
</dbReference>
<dbReference type="RefSeq" id="WP_084608498.1">
    <property type="nucleotide sequence ID" value="NZ_KK073873.1"/>
</dbReference>
<dbReference type="InterPro" id="IPR024535">
    <property type="entry name" value="RHGA/B-epi-like_pectate_lyase"/>
</dbReference>
<gene>
    <name evidence="7" type="ORF">XylorDRAFT_0169</name>
</gene>
<comment type="caution">
    <text evidence="7">The sequence shown here is derived from an EMBL/GenBank/DDBJ whole genome shotgun (WGS) entry which is preliminary data.</text>
</comment>
<dbReference type="Pfam" id="PF12708">
    <property type="entry name" value="Pect-lyase_RHGA_epim"/>
    <property type="match status" value="1"/>
</dbReference>
<evidence type="ECO:0000256" key="4">
    <source>
        <dbReference type="RuleBase" id="RU361169"/>
    </source>
</evidence>
<evidence type="ECO:0000259" key="6">
    <source>
        <dbReference type="Pfam" id="PF12708"/>
    </source>
</evidence>
<organism evidence="7 8">
    <name type="scientific">Xylanibacter oryzae DSM 17970</name>
    <dbReference type="NCBI Taxonomy" id="915438"/>
    <lineage>
        <taxon>Bacteria</taxon>
        <taxon>Pseudomonadati</taxon>
        <taxon>Bacteroidota</taxon>
        <taxon>Bacteroidia</taxon>
        <taxon>Bacteroidales</taxon>
        <taxon>Prevotellaceae</taxon>
        <taxon>Xylanibacter</taxon>
    </lineage>
</organism>